<dbReference type="WBParaSite" id="nRc.2.0.1.t21178-RA">
    <property type="protein sequence ID" value="nRc.2.0.1.t21178-RA"/>
    <property type="gene ID" value="nRc.2.0.1.g21178"/>
</dbReference>
<name>A0A915J618_ROMCU</name>
<dbReference type="AlphaFoldDB" id="A0A915J618"/>
<evidence type="ECO:0000313" key="1">
    <source>
        <dbReference type="Proteomes" id="UP000887565"/>
    </source>
</evidence>
<accession>A0A915J618</accession>
<dbReference type="Proteomes" id="UP000887565">
    <property type="component" value="Unplaced"/>
</dbReference>
<evidence type="ECO:0000313" key="2">
    <source>
        <dbReference type="WBParaSite" id="nRc.2.0.1.t21178-RA"/>
    </source>
</evidence>
<sequence length="89" mass="9795">MTMAETPIGKLSSKPKTAVFRSAVTHIWAPQLSFIVARRNSEVHATINIVVRVCFDVHTAICKDQLTAQRGVDVAVEIQLGVIESCVKY</sequence>
<organism evidence="1 2">
    <name type="scientific">Romanomermis culicivorax</name>
    <name type="common">Nematode worm</name>
    <dbReference type="NCBI Taxonomy" id="13658"/>
    <lineage>
        <taxon>Eukaryota</taxon>
        <taxon>Metazoa</taxon>
        <taxon>Ecdysozoa</taxon>
        <taxon>Nematoda</taxon>
        <taxon>Enoplea</taxon>
        <taxon>Dorylaimia</taxon>
        <taxon>Mermithida</taxon>
        <taxon>Mermithoidea</taxon>
        <taxon>Mermithidae</taxon>
        <taxon>Romanomermis</taxon>
    </lineage>
</organism>
<reference evidence="2" key="1">
    <citation type="submission" date="2022-11" db="UniProtKB">
        <authorList>
            <consortium name="WormBaseParasite"/>
        </authorList>
    </citation>
    <scope>IDENTIFICATION</scope>
</reference>
<protein>
    <submittedName>
        <fullName evidence="2">Uncharacterized protein</fullName>
    </submittedName>
</protein>
<keyword evidence="1" id="KW-1185">Reference proteome</keyword>
<proteinExistence type="predicted"/>